<dbReference type="OrthoDB" id="9990817at2"/>
<dbReference type="PROSITE" id="PS51257">
    <property type="entry name" value="PROKAR_LIPOPROTEIN"/>
    <property type="match status" value="1"/>
</dbReference>
<dbReference type="EMBL" id="JEOB01000004">
    <property type="protein sequence ID" value="EXM38443.1"/>
    <property type="molecule type" value="Genomic_DNA"/>
</dbReference>
<dbReference type="AlphaFoldDB" id="A0A011VV47"/>
<evidence type="ECO:0000313" key="2">
    <source>
        <dbReference type="Proteomes" id="UP000021369"/>
    </source>
</evidence>
<reference evidence="1 2" key="1">
    <citation type="submission" date="2013-06" db="EMBL/GenBank/DDBJ databases">
        <title>Rumen cellulosomics: divergent fiber-degrading strategies revealed by comparative genome-wide analysis of six Ruminococcal strains.</title>
        <authorList>
            <person name="Dassa B."/>
            <person name="Borovok I."/>
            <person name="Lamed R."/>
            <person name="Flint H."/>
            <person name="Yeoman C.J."/>
            <person name="White B."/>
            <person name="Bayer E.A."/>
        </authorList>
    </citation>
    <scope>NUCLEOTIDE SEQUENCE [LARGE SCALE GENOMIC DNA]</scope>
    <source>
        <strain evidence="1 2">SY3</strain>
    </source>
</reference>
<comment type="caution">
    <text evidence="1">The sequence shown here is derived from an EMBL/GenBank/DDBJ whole genome shotgun (WGS) entry which is preliminary data.</text>
</comment>
<gene>
    <name evidence="1" type="ORF">RASY3_13520</name>
</gene>
<dbReference type="Proteomes" id="UP000021369">
    <property type="component" value="Unassembled WGS sequence"/>
</dbReference>
<organism evidence="1 2">
    <name type="scientific">Ruminococcus albus SY3</name>
    <dbReference type="NCBI Taxonomy" id="1341156"/>
    <lineage>
        <taxon>Bacteria</taxon>
        <taxon>Bacillati</taxon>
        <taxon>Bacillota</taxon>
        <taxon>Clostridia</taxon>
        <taxon>Eubacteriales</taxon>
        <taxon>Oscillospiraceae</taxon>
        <taxon>Ruminococcus</taxon>
    </lineage>
</organism>
<evidence type="ECO:0000313" key="1">
    <source>
        <dbReference type="EMBL" id="EXM38443.1"/>
    </source>
</evidence>
<dbReference type="PATRIC" id="fig|1341156.4.peg.3727"/>
<proteinExistence type="predicted"/>
<protein>
    <submittedName>
        <fullName evidence="1">Uncharacterized protein</fullName>
    </submittedName>
</protein>
<name>A0A011VV47_RUMAL</name>
<accession>A0A011VV47</accession>
<sequence>MKILILLTSVCVLLTGCVKVNDKASNDEVSSETATPSGPCVIRDSDHSIVTSDGRISESFEYYFKGKNTVAVDVTVTNNSDREVGINCTPHFWAETDLTPEDFSMAFHQTYPCTDINPGESIVETYEYSELEDGWSSCDIHLRLFCDLNHGYYDPSEMDFDFTVNYDDVDWQE</sequence>
<keyword evidence="2" id="KW-1185">Reference proteome</keyword>
<dbReference type="RefSeq" id="WP_037289080.1">
    <property type="nucleotide sequence ID" value="NZ_JEOB01000004.1"/>
</dbReference>